<evidence type="ECO:0000313" key="3">
    <source>
        <dbReference type="Proteomes" id="UP001437256"/>
    </source>
</evidence>
<name>A0ABR2ZJI9_9AGAR</name>
<keyword evidence="3" id="KW-1185">Reference proteome</keyword>
<dbReference type="EMBL" id="JBBXMP010000147">
    <property type="protein sequence ID" value="KAL0061134.1"/>
    <property type="molecule type" value="Genomic_DNA"/>
</dbReference>
<sequence length="331" mass="37222">MAFKSLLQYELDKLPFNTVGPSVFDIADLPQFKEKLLLPIDHELTATDLTDLMAELPEIRSQWCQAREEDLVKLLKDSGIADATPDRLRYAATIFSCSGCYSPCVYPRPLVHKCSHYRSSWGYYPKAKEPSFDNFLEATNGRVWKLSTFSYDSSQSTQARSILSAIGLPVSATTEDVRSSDAWVECTYYRGKQLYPVMRAIYTSRSFHQPEWKLVSPEEAADALRESRAGALPYSEKSMCSHCETLLHDSREIIQHLNDEHNVTEYSARDLILHVDSYHTAVQRESVFRELPPPPPLAVEAGPGTDDTGDAQSPDTNDSIPSVTGQLEGFR</sequence>
<evidence type="ECO:0008006" key="4">
    <source>
        <dbReference type="Google" id="ProtNLM"/>
    </source>
</evidence>
<gene>
    <name evidence="2" type="ORF">AAF712_012054</name>
</gene>
<evidence type="ECO:0000313" key="2">
    <source>
        <dbReference type="EMBL" id="KAL0061134.1"/>
    </source>
</evidence>
<organism evidence="2 3">
    <name type="scientific">Marasmius tenuissimus</name>
    <dbReference type="NCBI Taxonomy" id="585030"/>
    <lineage>
        <taxon>Eukaryota</taxon>
        <taxon>Fungi</taxon>
        <taxon>Dikarya</taxon>
        <taxon>Basidiomycota</taxon>
        <taxon>Agaricomycotina</taxon>
        <taxon>Agaricomycetes</taxon>
        <taxon>Agaricomycetidae</taxon>
        <taxon>Agaricales</taxon>
        <taxon>Marasmiineae</taxon>
        <taxon>Marasmiaceae</taxon>
        <taxon>Marasmius</taxon>
    </lineage>
</organism>
<comment type="caution">
    <text evidence="2">The sequence shown here is derived from an EMBL/GenBank/DDBJ whole genome shotgun (WGS) entry which is preliminary data.</text>
</comment>
<feature type="compositionally biased region" description="Polar residues" evidence="1">
    <location>
        <begin position="310"/>
        <end position="325"/>
    </location>
</feature>
<protein>
    <recommendedName>
        <fullName evidence="4">C2H2-type domain-containing protein</fullName>
    </recommendedName>
</protein>
<dbReference type="Proteomes" id="UP001437256">
    <property type="component" value="Unassembled WGS sequence"/>
</dbReference>
<reference evidence="2 3" key="1">
    <citation type="submission" date="2024-05" db="EMBL/GenBank/DDBJ databases">
        <title>A draft genome resource for the thread blight pathogen Marasmius tenuissimus strain MS-2.</title>
        <authorList>
            <person name="Yulfo-Soto G.E."/>
            <person name="Baruah I.K."/>
            <person name="Amoako-Attah I."/>
            <person name="Bukari Y."/>
            <person name="Meinhardt L.W."/>
            <person name="Bailey B.A."/>
            <person name="Cohen S.P."/>
        </authorList>
    </citation>
    <scope>NUCLEOTIDE SEQUENCE [LARGE SCALE GENOMIC DNA]</scope>
    <source>
        <strain evidence="2 3">MS-2</strain>
    </source>
</reference>
<proteinExistence type="predicted"/>
<accession>A0ABR2ZJI9</accession>
<feature type="region of interest" description="Disordered" evidence="1">
    <location>
        <begin position="289"/>
        <end position="331"/>
    </location>
</feature>
<evidence type="ECO:0000256" key="1">
    <source>
        <dbReference type="SAM" id="MobiDB-lite"/>
    </source>
</evidence>